<dbReference type="InterPro" id="IPR036412">
    <property type="entry name" value="HAD-like_sf"/>
</dbReference>
<dbReference type="SFLD" id="SFLDS00003">
    <property type="entry name" value="Haloacid_Dehalogenase"/>
    <property type="match status" value="1"/>
</dbReference>
<dbReference type="AlphaFoldDB" id="A0A413FF83"/>
<keyword evidence="6 14" id="KW-0812">Transmembrane</keyword>
<feature type="transmembrane region" description="Helical" evidence="14">
    <location>
        <begin position="814"/>
        <end position="833"/>
    </location>
</feature>
<organism evidence="16 17">
    <name type="scientific">Enterocloster asparagiformis</name>
    <dbReference type="NCBI Taxonomy" id="333367"/>
    <lineage>
        <taxon>Bacteria</taxon>
        <taxon>Bacillati</taxon>
        <taxon>Bacillota</taxon>
        <taxon>Clostridia</taxon>
        <taxon>Lachnospirales</taxon>
        <taxon>Lachnospiraceae</taxon>
        <taxon>Enterocloster</taxon>
    </lineage>
</organism>
<feature type="domain" description="Cation-transporting P-type ATPase N-terminal" evidence="15">
    <location>
        <begin position="35"/>
        <end position="108"/>
    </location>
</feature>
<dbReference type="NCBIfam" id="TIGR01494">
    <property type="entry name" value="ATPase_P-type"/>
    <property type="match status" value="3"/>
</dbReference>
<evidence type="ECO:0000313" key="17">
    <source>
        <dbReference type="Proteomes" id="UP000283880"/>
    </source>
</evidence>
<evidence type="ECO:0000256" key="3">
    <source>
        <dbReference type="ARBA" id="ARBA00012790"/>
    </source>
</evidence>
<dbReference type="PRINTS" id="PR00120">
    <property type="entry name" value="HATPASE"/>
</dbReference>
<evidence type="ECO:0000256" key="5">
    <source>
        <dbReference type="ARBA" id="ARBA00022568"/>
    </source>
</evidence>
<evidence type="ECO:0000256" key="4">
    <source>
        <dbReference type="ARBA" id="ARBA00022475"/>
    </source>
</evidence>
<dbReference type="FunFam" id="3.40.50.1000:FF:000001">
    <property type="entry name" value="Phospholipid-transporting ATPase IC"/>
    <property type="match status" value="1"/>
</dbReference>
<keyword evidence="4" id="KW-1003">Cell membrane</keyword>
<dbReference type="SUPFAM" id="SSF81660">
    <property type="entry name" value="Metal cation-transporting ATPase, ATP-binding domain N"/>
    <property type="match status" value="1"/>
</dbReference>
<comment type="caution">
    <text evidence="16">The sequence shown here is derived from an EMBL/GenBank/DDBJ whole genome shotgun (WGS) entry which is preliminary data.</text>
</comment>
<dbReference type="Gene3D" id="2.70.150.10">
    <property type="entry name" value="Calcium-transporting ATPase, cytoplasmic transduction domain A"/>
    <property type="match status" value="1"/>
</dbReference>
<dbReference type="Gene3D" id="1.20.1110.10">
    <property type="entry name" value="Calcium-transporting ATPase, transmembrane domain"/>
    <property type="match status" value="2"/>
</dbReference>
<keyword evidence="5" id="KW-0813">Transport</keyword>
<keyword evidence="5" id="KW-0109">Calcium transport</keyword>
<keyword evidence="11 14" id="KW-1133">Transmembrane helix</keyword>
<dbReference type="EC" id="7.2.2.10" evidence="3"/>
<dbReference type="InterPro" id="IPR006068">
    <property type="entry name" value="ATPase_P-typ_cation-transptr_C"/>
</dbReference>
<dbReference type="GO" id="GO:0140352">
    <property type="term" value="P:export from cell"/>
    <property type="evidence" value="ECO:0007669"/>
    <property type="project" value="UniProtKB-ARBA"/>
</dbReference>
<dbReference type="GO" id="GO:0046872">
    <property type="term" value="F:metal ion binding"/>
    <property type="evidence" value="ECO:0007669"/>
    <property type="project" value="UniProtKB-KW"/>
</dbReference>
<feature type="transmembrane region" description="Helical" evidence="14">
    <location>
        <begin position="114"/>
        <end position="133"/>
    </location>
</feature>
<dbReference type="InterPro" id="IPR001757">
    <property type="entry name" value="P_typ_ATPase"/>
</dbReference>
<comment type="similarity">
    <text evidence="2">Belongs to the cation transport ATPase (P-type) (TC 3.A.3) family. Type IIA subfamily.</text>
</comment>
<keyword evidence="9" id="KW-0067">ATP-binding</keyword>
<evidence type="ECO:0000256" key="11">
    <source>
        <dbReference type="ARBA" id="ARBA00022989"/>
    </source>
</evidence>
<dbReference type="GO" id="GO:0005524">
    <property type="term" value="F:ATP binding"/>
    <property type="evidence" value="ECO:0007669"/>
    <property type="project" value="UniProtKB-KW"/>
</dbReference>
<comment type="subcellular location">
    <subcellularLocation>
        <location evidence="1">Cell membrane</location>
        <topology evidence="1">Multi-pass membrane protein</topology>
    </subcellularLocation>
</comment>
<dbReference type="GO" id="GO:0005886">
    <property type="term" value="C:plasma membrane"/>
    <property type="evidence" value="ECO:0007669"/>
    <property type="project" value="UniProtKB-SubCell"/>
</dbReference>
<evidence type="ECO:0000313" key="16">
    <source>
        <dbReference type="EMBL" id="RGX29203.1"/>
    </source>
</evidence>
<keyword evidence="5" id="KW-0406">Ion transport</keyword>
<comment type="catalytic activity">
    <reaction evidence="13">
        <text>Ca(2+)(in) + ATP + H2O = Ca(2+)(out) + ADP + phosphate + H(+)</text>
        <dbReference type="Rhea" id="RHEA:18105"/>
        <dbReference type="ChEBI" id="CHEBI:15377"/>
        <dbReference type="ChEBI" id="CHEBI:15378"/>
        <dbReference type="ChEBI" id="CHEBI:29108"/>
        <dbReference type="ChEBI" id="CHEBI:30616"/>
        <dbReference type="ChEBI" id="CHEBI:43474"/>
        <dbReference type="ChEBI" id="CHEBI:456216"/>
        <dbReference type="EC" id="7.2.2.10"/>
    </reaction>
</comment>
<dbReference type="Pfam" id="PF00690">
    <property type="entry name" value="Cation_ATPase_N"/>
    <property type="match status" value="1"/>
</dbReference>
<feature type="transmembrane region" description="Helical" evidence="14">
    <location>
        <begin position="889"/>
        <end position="909"/>
    </location>
</feature>
<feature type="transmembrane region" description="Helical" evidence="14">
    <location>
        <begin position="710"/>
        <end position="734"/>
    </location>
</feature>
<dbReference type="InterPro" id="IPR023299">
    <property type="entry name" value="ATPase_P-typ_cyto_dom_N"/>
</dbReference>
<evidence type="ECO:0000256" key="8">
    <source>
        <dbReference type="ARBA" id="ARBA00022741"/>
    </source>
</evidence>
<name>A0A413FF83_9FIRM</name>
<accession>A0A413FF83</accession>
<evidence type="ECO:0000256" key="10">
    <source>
        <dbReference type="ARBA" id="ARBA00022967"/>
    </source>
</evidence>
<feature type="transmembrane region" description="Helical" evidence="14">
    <location>
        <begin position="740"/>
        <end position="757"/>
    </location>
</feature>
<dbReference type="SUPFAM" id="SSF81653">
    <property type="entry name" value="Calcium ATPase, transduction domain A"/>
    <property type="match status" value="1"/>
</dbReference>
<keyword evidence="5" id="KW-0106">Calcium</keyword>
<dbReference type="InterPro" id="IPR059000">
    <property type="entry name" value="ATPase_P-type_domA"/>
</dbReference>
<dbReference type="InterPro" id="IPR044492">
    <property type="entry name" value="P_typ_ATPase_HD_dom"/>
</dbReference>
<reference evidence="16 17" key="1">
    <citation type="submission" date="2018-08" db="EMBL/GenBank/DDBJ databases">
        <title>A genome reference for cultivated species of the human gut microbiota.</title>
        <authorList>
            <person name="Zou Y."/>
            <person name="Xue W."/>
            <person name="Luo G."/>
        </authorList>
    </citation>
    <scope>NUCLEOTIDE SEQUENCE [LARGE SCALE GENOMIC DNA]</scope>
    <source>
        <strain evidence="16 17">AF04-15</strain>
    </source>
</reference>
<keyword evidence="12 14" id="KW-0472">Membrane</keyword>
<dbReference type="SMART" id="SM00831">
    <property type="entry name" value="Cation_ATPase_N"/>
    <property type="match status" value="1"/>
</dbReference>
<feature type="transmembrane region" description="Helical" evidence="14">
    <location>
        <begin position="316"/>
        <end position="343"/>
    </location>
</feature>
<dbReference type="InterPro" id="IPR023214">
    <property type="entry name" value="HAD_sf"/>
</dbReference>
<dbReference type="SUPFAM" id="SSF56784">
    <property type="entry name" value="HAD-like"/>
    <property type="match status" value="1"/>
</dbReference>
<dbReference type="GO" id="GO:0005388">
    <property type="term" value="F:P-type calcium transporter activity"/>
    <property type="evidence" value="ECO:0007669"/>
    <property type="project" value="UniProtKB-EC"/>
</dbReference>
<evidence type="ECO:0000256" key="2">
    <source>
        <dbReference type="ARBA" id="ARBA00005675"/>
    </source>
</evidence>
<dbReference type="Pfam" id="PF00689">
    <property type="entry name" value="Cation_ATPase_C"/>
    <property type="match status" value="1"/>
</dbReference>
<feature type="transmembrane region" description="Helical" evidence="14">
    <location>
        <begin position="284"/>
        <end position="304"/>
    </location>
</feature>
<keyword evidence="10" id="KW-1278">Translocase</keyword>
<dbReference type="SFLD" id="SFLDF00027">
    <property type="entry name" value="p-type_atpase"/>
    <property type="match status" value="1"/>
</dbReference>
<protein>
    <recommendedName>
        <fullName evidence="3">P-type Ca(2+) transporter</fullName>
        <ecNumber evidence="3">7.2.2.10</ecNumber>
    </recommendedName>
</protein>
<evidence type="ECO:0000256" key="6">
    <source>
        <dbReference type="ARBA" id="ARBA00022692"/>
    </source>
</evidence>
<dbReference type="EMBL" id="QSBM01000008">
    <property type="protein sequence ID" value="RGX29203.1"/>
    <property type="molecule type" value="Genomic_DNA"/>
</dbReference>
<dbReference type="PROSITE" id="PS00154">
    <property type="entry name" value="ATPASE_E1_E2"/>
    <property type="match status" value="1"/>
</dbReference>
<evidence type="ECO:0000256" key="13">
    <source>
        <dbReference type="ARBA" id="ARBA00048694"/>
    </source>
</evidence>
<dbReference type="Gene3D" id="3.40.50.1000">
    <property type="entry name" value="HAD superfamily/HAD-like"/>
    <property type="match status" value="1"/>
</dbReference>
<gene>
    <name evidence="16" type="ORF">DWV29_11740</name>
</gene>
<dbReference type="GO" id="GO:0016887">
    <property type="term" value="F:ATP hydrolysis activity"/>
    <property type="evidence" value="ECO:0007669"/>
    <property type="project" value="InterPro"/>
</dbReference>
<dbReference type="InterPro" id="IPR023298">
    <property type="entry name" value="ATPase_P-typ_TM_dom_sf"/>
</dbReference>
<evidence type="ECO:0000256" key="12">
    <source>
        <dbReference type="ARBA" id="ARBA00023136"/>
    </source>
</evidence>
<dbReference type="Proteomes" id="UP000283880">
    <property type="component" value="Unassembled WGS sequence"/>
</dbReference>
<dbReference type="SUPFAM" id="SSF81665">
    <property type="entry name" value="Calcium ATPase, transmembrane domain M"/>
    <property type="match status" value="1"/>
</dbReference>
<feature type="transmembrane region" description="Helical" evidence="14">
    <location>
        <begin position="777"/>
        <end position="802"/>
    </location>
</feature>
<dbReference type="Pfam" id="PF00122">
    <property type="entry name" value="E1-E2_ATPase"/>
    <property type="match status" value="1"/>
</dbReference>
<dbReference type="PANTHER" id="PTHR42861">
    <property type="entry name" value="CALCIUM-TRANSPORTING ATPASE"/>
    <property type="match status" value="1"/>
</dbReference>
<keyword evidence="7" id="KW-0479">Metal-binding</keyword>
<dbReference type="Gene3D" id="3.40.1110.10">
    <property type="entry name" value="Calcium-transporting ATPase, cytoplasmic domain N"/>
    <property type="match status" value="1"/>
</dbReference>
<evidence type="ECO:0000256" key="14">
    <source>
        <dbReference type="SAM" id="Phobius"/>
    </source>
</evidence>
<proteinExistence type="inferred from homology"/>
<feature type="transmembrane region" description="Helical" evidence="14">
    <location>
        <begin position="88"/>
        <end position="108"/>
    </location>
</feature>
<dbReference type="InterPro" id="IPR008250">
    <property type="entry name" value="ATPase_P-typ_transduc_dom_A_sf"/>
</dbReference>
<dbReference type="PRINTS" id="PR00119">
    <property type="entry name" value="CATATPASE"/>
</dbReference>
<sequence>MRLICRFVYHSCVWVFFIKFIIFFTHSLKEEQNVKEYLTSVEDVLKEQNSSPEGLTSGDAADRLEKFGRNKLKEGKKTSLIKRFLEELADPMIIILIVAAVISGITAFYEGESFADVIIIMFVVIINAVLGVVQESKAEAAIAALQEIAAATSKVLRDGKIVSLKSEDLVPGDVVVLEAGDSVPADGRIIECASMKIEEAALTGESVPVNKIVSLLNLEGEKDVPLGDRKNMIYMGSTVVYGRGKAVITGTGMNTEMGKIADALSQAKDEETPLQIKLNQLSKILTVLVVGICAVIFAVGLFRANMTPEGITGDTILSTFMVAVSLAVAAIPEGLAAVVTIVLSIGVTNMSKRNAIIRKLTAVETLGCTQIICSDKTGTLTQNKMTVVDHVAEDEQALVLAMALCSDAELDPDSHDAVGEPTECALVNDAYKHGMAKNDLKARYVRVAEAPFDSMRKMMSTVHQTEGGQIVQFTKGAPDEVLKRCTRVMAGGQAVPMTDEIRAGILKSNKSMADRALRVLCAAKRDWNALPENSDPEFLEQDLIYLGLSGMIDPVRPEVKAAIVECRQAGIRPIMITGDHKDTAVAIAMELGIITDASQAITGAQLNDMGDEEFNRNIEHYGVYARVQPEHKVRIVTGWKSKGKITAMTGDGVNDAPSIKSADIGVGMGITGTDVTKNVADMVLADDNFATIVSAVEEGRRIYANIRKAIQFLLASNLAEVLAIFFATLIGFTILEPVHLLWINLITDCFPALALGLEQSEPDIMKRSPRDPKEGIFAGGMGFDVFFQGAIVTVLVMISYLIGHYIESGVWEFVNSPDGTTMAFLTLSMVEIFHSLNMRSRRGSLFKMTTHNRFLFGAMVVSLILTTAVIEVPFLAAAFEFTPIDLNEYAVALGLAVLIIPIMEIVKFFQRKLGK</sequence>
<feature type="transmembrane region" description="Helical" evidence="14">
    <location>
        <begin position="854"/>
        <end position="877"/>
    </location>
</feature>
<dbReference type="InterPro" id="IPR004014">
    <property type="entry name" value="ATPase_P-typ_cation-transptr_N"/>
</dbReference>
<dbReference type="FunFam" id="2.70.150.10:FF:000016">
    <property type="entry name" value="Calcium-transporting P-type ATPase putative"/>
    <property type="match status" value="1"/>
</dbReference>
<keyword evidence="8" id="KW-0547">Nucleotide-binding</keyword>
<dbReference type="SFLD" id="SFLDG00002">
    <property type="entry name" value="C1.7:_P-type_atpase_like"/>
    <property type="match status" value="1"/>
</dbReference>
<evidence type="ECO:0000256" key="9">
    <source>
        <dbReference type="ARBA" id="ARBA00022840"/>
    </source>
</evidence>
<dbReference type="Pfam" id="PF13246">
    <property type="entry name" value="Cation_ATPase"/>
    <property type="match status" value="1"/>
</dbReference>
<dbReference type="FunFam" id="3.40.50.1000:FF:000028">
    <property type="entry name" value="Calcium-transporting P-type ATPase, putative"/>
    <property type="match status" value="1"/>
</dbReference>
<dbReference type="InterPro" id="IPR018303">
    <property type="entry name" value="ATPase_P-typ_P_site"/>
</dbReference>
<evidence type="ECO:0000256" key="7">
    <source>
        <dbReference type="ARBA" id="ARBA00022723"/>
    </source>
</evidence>
<dbReference type="OrthoDB" id="9760364at2"/>
<evidence type="ECO:0000259" key="15">
    <source>
        <dbReference type="SMART" id="SM00831"/>
    </source>
</evidence>
<evidence type="ECO:0000256" key="1">
    <source>
        <dbReference type="ARBA" id="ARBA00004651"/>
    </source>
</evidence>